<dbReference type="EC" id="4.2.2.-" evidence="4"/>
<reference evidence="4" key="1">
    <citation type="submission" date="2021-02" db="EMBL/GenBank/DDBJ databases">
        <authorList>
            <person name="Cremers G."/>
            <person name="Picone N."/>
        </authorList>
    </citation>
    <scope>NUCLEOTIDE SEQUENCE</scope>
    <source>
        <strain evidence="4">PQ17</strain>
    </source>
</reference>
<comment type="similarity">
    <text evidence="1">Belongs to the transglycosylase Slt family.</text>
</comment>
<keyword evidence="2" id="KW-0812">Transmembrane</keyword>
<dbReference type="AlphaFoldDB" id="A0A8J2BJL2"/>
<accession>A0A8J2BJL2</accession>
<keyword evidence="2" id="KW-0472">Membrane</keyword>
<dbReference type="GO" id="GO:0016829">
    <property type="term" value="F:lyase activity"/>
    <property type="evidence" value="ECO:0007669"/>
    <property type="project" value="UniProtKB-KW"/>
</dbReference>
<dbReference type="CDD" id="cd16896">
    <property type="entry name" value="LT_Slt70-like"/>
    <property type="match status" value="1"/>
</dbReference>
<proteinExistence type="inferred from homology"/>
<sequence length="211" mass="24726">MVRWRKILVLFGLAAAVVAGAMFYFWRLDWEEKRYEAMIAVASARYRIDPILVRAVIWRESRFRPNMLGLSQERGLMQVRPAAALEWARAEGIRDFKIEDLYQPEINILAGSWYLAKALRHWQGTDDPIPFALAEYNAGRKNALRWVDPERPKSAEAFLARIDFPSTRRYIQQIQTRYAQYRNGLLRPAWEKLLAEDPAKQSWVELLSGRQ</sequence>
<dbReference type="Gene3D" id="1.10.530.10">
    <property type="match status" value="1"/>
</dbReference>
<organism evidence="4 5">
    <name type="scientific">Candidatus Methylacidithermus pantelleriae</name>
    <dbReference type="NCBI Taxonomy" id="2744239"/>
    <lineage>
        <taxon>Bacteria</taxon>
        <taxon>Pseudomonadati</taxon>
        <taxon>Verrucomicrobiota</taxon>
        <taxon>Methylacidiphilae</taxon>
        <taxon>Methylacidiphilales</taxon>
        <taxon>Methylacidiphilaceae</taxon>
        <taxon>Candidatus Methylacidithermus</taxon>
    </lineage>
</organism>
<dbReference type="PANTHER" id="PTHR37423">
    <property type="entry name" value="SOLUBLE LYTIC MUREIN TRANSGLYCOSYLASE-RELATED"/>
    <property type="match status" value="1"/>
</dbReference>
<evidence type="ECO:0000313" key="4">
    <source>
        <dbReference type="EMBL" id="CAF0689679.1"/>
    </source>
</evidence>
<keyword evidence="4" id="KW-0456">Lyase</keyword>
<evidence type="ECO:0000313" key="5">
    <source>
        <dbReference type="Proteomes" id="UP000663859"/>
    </source>
</evidence>
<dbReference type="Proteomes" id="UP000663859">
    <property type="component" value="Unassembled WGS sequence"/>
</dbReference>
<feature type="domain" description="Transglycosylase SLT" evidence="3">
    <location>
        <begin position="38"/>
        <end position="154"/>
    </location>
</feature>
<dbReference type="PANTHER" id="PTHR37423:SF2">
    <property type="entry name" value="MEMBRANE-BOUND LYTIC MUREIN TRANSGLYCOSYLASE C"/>
    <property type="match status" value="1"/>
</dbReference>
<evidence type="ECO:0000256" key="1">
    <source>
        <dbReference type="ARBA" id="ARBA00007734"/>
    </source>
</evidence>
<keyword evidence="5" id="KW-1185">Reference proteome</keyword>
<protein>
    <submittedName>
        <fullName evidence="4">Putative enzyme</fullName>
        <ecNumber evidence="4">4.2.2.-</ecNumber>
    </submittedName>
</protein>
<dbReference type="EMBL" id="CAJNOB010000001">
    <property type="protein sequence ID" value="CAF0689679.1"/>
    <property type="molecule type" value="Genomic_DNA"/>
</dbReference>
<dbReference type="InterPro" id="IPR023346">
    <property type="entry name" value="Lysozyme-like_dom_sf"/>
</dbReference>
<gene>
    <name evidence="4" type="ORF">MPNT_10313</name>
</gene>
<dbReference type="SUPFAM" id="SSF53955">
    <property type="entry name" value="Lysozyme-like"/>
    <property type="match status" value="1"/>
</dbReference>
<evidence type="ECO:0000259" key="3">
    <source>
        <dbReference type="Pfam" id="PF01464"/>
    </source>
</evidence>
<feature type="transmembrane region" description="Helical" evidence="2">
    <location>
        <begin position="7"/>
        <end position="26"/>
    </location>
</feature>
<comment type="caution">
    <text evidence="4">The sequence shown here is derived from an EMBL/GenBank/DDBJ whole genome shotgun (WGS) entry which is preliminary data.</text>
</comment>
<dbReference type="RefSeq" id="WP_174581756.1">
    <property type="nucleotide sequence ID" value="NZ_CAJNOB010000001.1"/>
</dbReference>
<evidence type="ECO:0000256" key="2">
    <source>
        <dbReference type="SAM" id="Phobius"/>
    </source>
</evidence>
<keyword evidence="2" id="KW-1133">Transmembrane helix</keyword>
<dbReference type="InterPro" id="IPR008258">
    <property type="entry name" value="Transglycosylase_SLT_dom_1"/>
</dbReference>
<name>A0A8J2BJL2_9BACT</name>
<dbReference type="Pfam" id="PF01464">
    <property type="entry name" value="SLT"/>
    <property type="match status" value="1"/>
</dbReference>